<dbReference type="Proteomes" id="UP000017861">
    <property type="component" value="Unassembled WGS sequence"/>
</dbReference>
<feature type="domain" description="Clp1 P-loop" evidence="4">
    <location>
        <begin position="166"/>
        <end position="356"/>
    </location>
</feature>
<name>V5DD01_TRYCR</name>
<evidence type="ECO:0000313" key="5">
    <source>
        <dbReference type="EMBL" id="ESS65326.1"/>
    </source>
</evidence>
<dbReference type="Pfam" id="PF16575">
    <property type="entry name" value="CLP1_P"/>
    <property type="match status" value="1"/>
</dbReference>
<dbReference type="InterPro" id="IPR045116">
    <property type="entry name" value="Clp1/Grc3"/>
</dbReference>
<sequence>MCCSVPCFSFIISFFFFACLHLYLVQILFTLCRSEGIGGGGGDDGQRMARGIQHAHYELERSELNIHFKGSGCIVLVDGDATVYGAPLKRNVRYNFSRCGIPVVCSLSCRVHVEGEFTAKISLMSSAIDDIHALLDLARADATISNDVPREFHDKGPRGPRVLVVGNQNTGKSSLCRALANLATSDKKYGVALVDTDVGQQGIACPGSIATAFIEEYIPVDDGFNAMMPLIFFFGDKTVTASSRKRYLDLCAFTSQAIASVCMSRPQYAIGGVIVNTMGWTTGIGRDILFELISIFSITHVVVCGSDEELAEELRRAAIGHGITPLRYPKQPRLFHRGRSQLCESRTEQLLTYFKGTIRTPLSPYRGVAFVKDVYFLNALTLEVLSWQEVAPLSVAAVSWSDSLESVDEANIAGFIVLLEIGKRFFSFLSPASGNLPKPFLLVSSTIKLPWSKVPPFTAPG</sequence>
<dbReference type="GO" id="GO:0005634">
    <property type="term" value="C:nucleus"/>
    <property type="evidence" value="ECO:0007669"/>
    <property type="project" value="TreeGrafter"/>
</dbReference>
<dbReference type="AlphaFoldDB" id="V5DD01"/>
<keyword evidence="3" id="KW-1133">Transmembrane helix</keyword>
<dbReference type="OrthoDB" id="258143at2759"/>
<keyword evidence="1" id="KW-0547">Nucleotide-binding</keyword>
<dbReference type="GO" id="GO:0006388">
    <property type="term" value="P:tRNA splicing, via endonucleolytic cleavage and ligation"/>
    <property type="evidence" value="ECO:0007669"/>
    <property type="project" value="TreeGrafter"/>
</dbReference>
<feature type="transmembrane region" description="Helical" evidence="3">
    <location>
        <begin position="7"/>
        <end position="29"/>
    </location>
</feature>
<keyword evidence="3" id="KW-0812">Transmembrane</keyword>
<accession>V5DD01</accession>
<evidence type="ECO:0000259" key="4">
    <source>
        <dbReference type="Pfam" id="PF16575"/>
    </source>
</evidence>
<comment type="caution">
    <text evidence="5">The sequence shown here is derived from an EMBL/GenBank/DDBJ whole genome shotgun (WGS) entry which is preliminary data.</text>
</comment>
<dbReference type="PANTHER" id="PTHR12755:SF6">
    <property type="entry name" value="POLYRIBONUCLEOTIDE 5'-HYDROXYL-KINASE CLP1"/>
    <property type="match status" value="1"/>
</dbReference>
<dbReference type="GO" id="GO:0051731">
    <property type="term" value="F:polynucleotide 5'-hydroxyl-kinase activity"/>
    <property type="evidence" value="ECO:0007669"/>
    <property type="project" value="InterPro"/>
</dbReference>
<dbReference type="InterPro" id="IPR032319">
    <property type="entry name" value="CLP1_P"/>
</dbReference>
<evidence type="ECO:0000256" key="1">
    <source>
        <dbReference type="ARBA" id="ARBA00022741"/>
    </source>
</evidence>
<organism evidence="5 6">
    <name type="scientific">Trypanosoma cruzi Dm28c</name>
    <dbReference type="NCBI Taxonomy" id="1416333"/>
    <lineage>
        <taxon>Eukaryota</taxon>
        <taxon>Discoba</taxon>
        <taxon>Euglenozoa</taxon>
        <taxon>Kinetoplastea</taxon>
        <taxon>Metakinetoplastina</taxon>
        <taxon>Trypanosomatida</taxon>
        <taxon>Trypanosomatidae</taxon>
        <taxon>Trypanosoma</taxon>
        <taxon>Schizotrypanum</taxon>
    </lineage>
</organism>
<dbReference type="PANTHER" id="PTHR12755">
    <property type="entry name" value="CLEAVAGE/POLYADENYLATION FACTOR IA SUBUNIT CLP1P"/>
    <property type="match status" value="1"/>
</dbReference>
<dbReference type="InterPro" id="IPR027417">
    <property type="entry name" value="P-loop_NTPase"/>
</dbReference>
<dbReference type="VEuPathDB" id="TriTrypDB:TCDM_06365"/>
<dbReference type="GO" id="GO:0005524">
    <property type="term" value="F:ATP binding"/>
    <property type="evidence" value="ECO:0007669"/>
    <property type="project" value="UniProtKB-KW"/>
</dbReference>
<proteinExistence type="predicted"/>
<evidence type="ECO:0000256" key="2">
    <source>
        <dbReference type="ARBA" id="ARBA00022840"/>
    </source>
</evidence>
<evidence type="ECO:0000313" key="6">
    <source>
        <dbReference type="Proteomes" id="UP000017861"/>
    </source>
</evidence>
<dbReference type="Gene3D" id="3.40.50.300">
    <property type="entry name" value="P-loop containing nucleotide triphosphate hydrolases"/>
    <property type="match status" value="1"/>
</dbReference>
<protein>
    <submittedName>
        <fullName evidence="5">Pre-mRNA cleavage complex II Clp1 protein</fullName>
    </submittedName>
</protein>
<reference evidence="5 6" key="1">
    <citation type="journal article" date="2014" name="Genome Announc.">
        <title>Trypanosoma cruzi Clone Dm28c Draft Genome Sequence.</title>
        <authorList>
            <person name="Grisard E.C."/>
            <person name="Teixeira S.M."/>
            <person name="de Almeida L.G."/>
            <person name="Stoco P.H."/>
            <person name="Gerber A.L."/>
            <person name="Talavera-Lopez C."/>
            <person name="Lima O.C."/>
            <person name="Andersson B."/>
            <person name="de Vasconcelos A.T."/>
        </authorList>
    </citation>
    <scope>NUCLEOTIDE SEQUENCE [LARGE SCALE GENOMIC DNA]</scope>
    <source>
        <strain evidence="5 6">Dm28c</strain>
    </source>
</reference>
<gene>
    <name evidence="5" type="ORF">TCDM_06365</name>
</gene>
<dbReference type="EMBL" id="AYLP01000067">
    <property type="protein sequence ID" value="ESS65326.1"/>
    <property type="molecule type" value="Genomic_DNA"/>
</dbReference>
<keyword evidence="2" id="KW-0067">ATP-binding</keyword>
<dbReference type="SUPFAM" id="SSF52540">
    <property type="entry name" value="P-loop containing nucleoside triphosphate hydrolases"/>
    <property type="match status" value="1"/>
</dbReference>
<keyword evidence="3" id="KW-0472">Membrane</keyword>
<evidence type="ECO:0000256" key="3">
    <source>
        <dbReference type="SAM" id="Phobius"/>
    </source>
</evidence>